<keyword evidence="3" id="KW-1185">Reference proteome</keyword>
<dbReference type="SUPFAM" id="SSF50978">
    <property type="entry name" value="WD40 repeat-like"/>
    <property type="match status" value="1"/>
</dbReference>
<dbReference type="InParanoid" id="A0A3N4L177"/>
<accession>A0A3N4L177</accession>
<organism evidence="2 3">
    <name type="scientific">Morchella conica CCBAS932</name>
    <dbReference type="NCBI Taxonomy" id="1392247"/>
    <lineage>
        <taxon>Eukaryota</taxon>
        <taxon>Fungi</taxon>
        <taxon>Dikarya</taxon>
        <taxon>Ascomycota</taxon>
        <taxon>Pezizomycotina</taxon>
        <taxon>Pezizomycetes</taxon>
        <taxon>Pezizales</taxon>
        <taxon>Morchellaceae</taxon>
        <taxon>Morchella</taxon>
    </lineage>
</organism>
<keyword evidence="1" id="KW-0812">Transmembrane</keyword>
<reference evidence="2 3" key="1">
    <citation type="journal article" date="2018" name="Nat. Ecol. Evol.">
        <title>Pezizomycetes genomes reveal the molecular basis of ectomycorrhizal truffle lifestyle.</title>
        <authorList>
            <person name="Murat C."/>
            <person name="Payen T."/>
            <person name="Noel B."/>
            <person name="Kuo A."/>
            <person name="Morin E."/>
            <person name="Chen J."/>
            <person name="Kohler A."/>
            <person name="Krizsan K."/>
            <person name="Balestrini R."/>
            <person name="Da Silva C."/>
            <person name="Montanini B."/>
            <person name="Hainaut M."/>
            <person name="Levati E."/>
            <person name="Barry K.W."/>
            <person name="Belfiori B."/>
            <person name="Cichocki N."/>
            <person name="Clum A."/>
            <person name="Dockter R.B."/>
            <person name="Fauchery L."/>
            <person name="Guy J."/>
            <person name="Iotti M."/>
            <person name="Le Tacon F."/>
            <person name="Lindquist E.A."/>
            <person name="Lipzen A."/>
            <person name="Malagnac F."/>
            <person name="Mello A."/>
            <person name="Molinier V."/>
            <person name="Miyauchi S."/>
            <person name="Poulain J."/>
            <person name="Riccioni C."/>
            <person name="Rubini A."/>
            <person name="Sitrit Y."/>
            <person name="Splivallo R."/>
            <person name="Traeger S."/>
            <person name="Wang M."/>
            <person name="Zifcakova L."/>
            <person name="Wipf D."/>
            <person name="Zambonelli A."/>
            <person name="Paolocci F."/>
            <person name="Nowrousian M."/>
            <person name="Ottonello S."/>
            <person name="Baldrian P."/>
            <person name="Spatafora J.W."/>
            <person name="Henrissat B."/>
            <person name="Nagy L.G."/>
            <person name="Aury J.M."/>
            <person name="Wincker P."/>
            <person name="Grigoriev I.V."/>
            <person name="Bonfante P."/>
            <person name="Martin F.M."/>
        </authorList>
    </citation>
    <scope>NUCLEOTIDE SEQUENCE [LARGE SCALE GENOMIC DNA]</scope>
    <source>
        <strain evidence="2 3">CCBAS932</strain>
    </source>
</reference>
<dbReference type="AlphaFoldDB" id="A0A3N4L177"/>
<proteinExistence type="predicted"/>
<evidence type="ECO:0000313" key="2">
    <source>
        <dbReference type="EMBL" id="RPB11735.1"/>
    </source>
</evidence>
<sequence length="616" mass="68447">MDLPPLLQLPTEILINILKFTASSPGSYITLLKLAQTCSHLHHAIFCSENDSIWRGAALTLGIHESLQLEQILYPGSSAVQRRLWQNVVKLSLGWSRPFPVAAPTAPRLQKVPKELPPPDRNGDWFGRRTIELFTYGEGSRKGAAYLSKHASVKDDGCVVFQIRPEKALTATNSMTRLVTGVLDPAFGKIQAVALEWKAQNQWTAAPFPTSAGFLVEEKNGEYRVRAVDAPEMGLSQLWNLGKRAPDRFVANGEILVAVTFPDPTSSVAATQIPSNLLCVESVGTNTEAESKVVWEFDLSREWVEDEPYTSFPHLKNFHITRKHLVCLVTRHPSSTLGKLTRTNFIVISLETGIVVKTMKFPVKCISTNTRAAFTTAFSHDFLLTDTYIVSGGIGGVLLVWDYSKDRKGPIYEIPNPIDSDANNVEDTPGFPRQYSSLSLSVDGRFVGATTSDKLWLFDMVEKKVHGIYSNGRKIKKSDFYTKNPFDDFPAGVWCWWREWRNCRNVKTGEVGWEEIKGSEGVAYLTDLGNEGSLMNTRGILQNTGSPGEITYLLHANDGNAPTRGVVGKGFRGVRSYEKSVYWMGYKGVILDWAFLVVVPVVVALIVAILIRFEAV</sequence>
<dbReference type="Proteomes" id="UP000277580">
    <property type="component" value="Unassembled WGS sequence"/>
</dbReference>
<evidence type="ECO:0000256" key="1">
    <source>
        <dbReference type="SAM" id="Phobius"/>
    </source>
</evidence>
<dbReference type="InterPro" id="IPR036047">
    <property type="entry name" value="F-box-like_dom_sf"/>
</dbReference>
<evidence type="ECO:0000313" key="3">
    <source>
        <dbReference type="Proteomes" id="UP000277580"/>
    </source>
</evidence>
<name>A0A3N4L177_9PEZI</name>
<dbReference type="STRING" id="1392247.A0A3N4L177"/>
<evidence type="ECO:0008006" key="4">
    <source>
        <dbReference type="Google" id="ProtNLM"/>
    </source>
</evidence>
<protein>
    <recommendedName>
        <fullName evidence="4">F-box domain-containing protein</fullName>
    </recommendedName>
</protein>
<dbReference type="OrthoDB" id="5373623at2759"/>
<dbReference type="EMBL" id="ML119133">
    <property type="protein sequence ID" value="RPB11735.1"/>
    <property type="molecule type" value="Genomic_DNA"/>
</dbReference>
<keyword evidence="1" id="KW-0472">Membrane</keyword>
<gene>
    <name evidence="2" type="ORF">P167DRAFT_507378</name>
</gene>
<dbReference type="SUPFAM" id="SSF81383">
    <property type="entry name" value="F-box domain"/>
    <property type="match status" value="1"/>
</dbReference>
<keyword evidence="1" id="KW-1133">Transmembrane helix</keyword>
<feature type="transmembrane region" description="Helical" evidence="1">
    <location>
        <begin position="593"/>
        <end position="613"/>
    </location>
</feature>
<dbReference type="InterPro" id="IPR036322">
    <property type="entry name" value="WD40_repeat_dom_sf"/>
</dbReference>